<dbReference type="AlphaFoldDB" id="A0A1M4VQJ5"/>
<comment type="similarity">
    <text evidence="1">Belongs to the FAH family.</text>
</comment>
<dbReference type="InterPro" id="IPR011234">
    <property type="entry name" value="Fumarylacetoacetase-like_C"/>
</dbReference>
<dbReference type="PANTHER" id="PTHR11820">
    <property type="entry name" value="ACYLPYRUVASE"/>
    <property type="match status" value="1"/>
</dbReference>
<protein>
    <submittedName>
        <fullName evidence="4">2-keto-4-pentenoate hydratase/2-oxohepta-3-ene-1,7-dioic acid hydratase (Catechol pathway)</fullName>
    </submittedName>
</protein>
<name>A0A1M4VQJ5_9BACL</name>
<gene>
    <name evidence="4" type="ORF">SAMN05444392_102473</name>
</gene>
<keyword evidence="2" id="KW-0479">Metal-binding</keyword>
<evidence type="ECO:0000259" key="3">
    <source>
        <dbReference type="Pfam" id="PF01557"/>
    </source>
</evidence>
<evidence type="ECO:0000313" key="4">
    <source>
        <dbReference type="EMBL" id="SHE71103.1"/>
    </source>
</evidence>
<reference evidence="4 5" key="1">
    <citation type="submission" date="2016-11" db="EMBL/GenBank/DDBJ databases">
        <authorList>
            <person name="Jaros S."/>
            <person name="Januszkiewicz K."/>
            <person name="Wedrychowicz H."/>
        </authorList>
    </citation>
    <scope>NUCLEOTIDE SEQUENCE [LARGE SCALE GENOMIC DNA]</scope>
    <source>
        <strain evidence="4 5">DSM 44666</strain>
    </source>
</reference>
<dbReference type="Proteomes" id="UP000184476">
    <property type="component" value="Unassembled WGS sequence"/>
</dbReference>
<dbReference type="Pfam" id="PF01557">
    <property type="entry name" value="FAA_hydrolase"/>
    <property type="match status" value="1"/>
</dbReference>
<dbReference type="STRING" id="112248.SAMN05444392_102473"/>
<accession>A0A1M4VQJ5</accession>
<organism evidence="4 5">
    <name type="scientific">Seinonella peptonophila</name>
    <dbReference type="NCBI Taxonomy" id="112248"/>
    <lineage>
        <taxon>Bacteria</taxon>
        <taxon>Bacillati</taxon>
        <taxon>Bacillota</taxon>
        <taxon>Bacilli</taxon>
        <taxon>Bacillales</taxon>
        <taxon>Thermoactinomycetaceae</taxon>
        <taxon>Seinonella</taxon>
    </lineage>
</organism>
<sequence>MISVQNIYCVGRNYQLHAAELGNRIPSKPIIFSKPTHALVEAKGQSLIVPSGEDELHHELEFVIHIKQPYQPGRIVTELVNQFALGLDLTNRDEQTRLKQKGHPWLLAKGFRNSAIITKLRSFEGIEASQAHDFMLIKNGNIVQRGNLNELIFDLQTLIDYIGTHFGLGKDDLIYTGTPSGVGTIHSGDHLQMKWGDEILGECIIEIE</sequence>
<dbReference type="PANTHER" id="PTHR11820:SF7">
    <property type="entry name" value="ACYLPYRUVASE FAHD1, MITOCHONDRIAL"/>
    <property type="match status" value="1"/>
</dbReference>
<evidence type="ECO:0000256" key="2">
    <source>
        <dbReference type="ARBA" id="ARBA00022723"/>
    </source>
</evidence>
<dbReference type="Gene3D" id="3.90.850.10">
    <property type="entry name" value="Fumarylacetoacetase-like, C-terminal domain"/>
    <property type="match status" value="1"/>
</dbReference>
<dbReference type="GO" id="GO:0046872">
    <property type="term" value="F:metal ion binding"/>
    <property type="evidence" value="ECO:0007669"/>
    <property type="project" value="UniProtKB-KW"/>
</dbReference>
<dbReference type="GO" id="GO:0018773">
    <property type="term" value="F:acetylpyruvate hydrolase activity"/>
    <property type="evidence" value="ECO:0007669"/>
    <property type="project" value="TreeGrafter"/>
</dbReference>
<dbReference type="SUPFAM" id="SSF56529">
    <property type="entry name" value="FAH"/>
    <property type="match status" value="1"/>
</dbReference>
<evidence type="ECO:0000256" key="1">
    <source>
        <dbReference type="ARBA" id="ARBA00010211"/>
    </source>
</evidence>
<dbReference type="InterPro" id="IPR036663">
    <property type="entry name" value="Fumarylacetoacetase_C_sf"/>
</dbReference>
<keyword evidence="5" id="KW-1185">Reference proteome</keyword>
<feature type="domain" description="Fumarylacetoacetase-like C-terminal" evidence="3">
    <location>
        <begin position="7"/>
        <end position="195"/>
    </location>
</feature>
<dbReference type="RefSeq" id="WP_073154039.1">
    <property type="nucleotide sequence ID" value="NZ_FQVL01000002.1"/>
</dbReference>
<proteinExistence type="inferred from homology"/>
<dbReference type="EMBL" id="FQVL01000002">
    <property type="protein sequence ID" value="SHE71103.1"/>
    <property type="molecule type" value="Genomic_DNA"/>
</dbReference>
<evidence type="ECO:0000313" key="5">
    <source>
        <dbReference type="Proteomes" id="UP000184476"/>
    </source>
</evidence>
<dbReference type="OrthoDB" id="9805307at2"/>